<dbReference type="AlphaFoldDB" id="A0A0F9B398"/>
<organism evidence="5">
    <name type="scientific">marine sediment metagenome</name>
    <dbReference type="NCBI Taxonomy" id="412755"/>
    <lineage>
        <taxon>unclassified sequences</taxon>
        <taxon>metagenomes</taxon>
        <taxon>ecological metagenomes</taxon>
    </lineage>
</organism>
<accession>A0A0F9B398</accession>
<dbReference type="InterPro" id="IPR009014">
    <property type="entry name" value="Transketo_C/PFOR_II"/>
</dbReference>
<dbReference type="SUPFAM" id="SSF52922">
    <property type="entry name" value="TK C-terminal domain-like"/>
    <property type="match status" value="1"/>
</dbReference>
<evidence type="ECO:0000259" key="4">
    <source>
        <dbReference type="Pfam" id="PF02780"/>
    </source>
</evidence>
<dbReference type="GO" id="GO:0004802">
    <property type="term" value="F:transketolase activity"/>
    <property type="evidence" value="ECO:0007669"/>
    <property type="project" value="TreeGrafter"/>
</dbReference>
<protein>
    <recommendedName>
        <fullName evidence="4">Transketolase C-terminal domain-containing protein</fullName>
    </recommendedName>
</protein>
<dbReference type="Pfam" id="PF02780">
    <property type="entry name" value="Transketolase_C"/>
    <property type="match status" value="1"/>
</dbReference>
<name>A0A0F9B398_9ZZZZ</name>
<dbReference type="GO" id="GO:0030976">
    <property type="term" value="F:thiamine pyrophosphate binding"/>
    <property type="evidence" value="ECO:0007669"/>
    <property type="project" value="TreeGrafter"/>
</dbReference>
<feature type="non-terminal residue" evidence="5">
    <location>
        <position position="1"/>
    </location>
</feature>
<dbReference type="PANTHER" id="PTHR43195">
    <property type="entry name" value="TRANSKETOLASE"/>
    <property type="match status" value="1"/>
</dbReference>
<evidence type="ECO:0000256" key="2">
    <source>
        <dbReference type="ARBA" id="ARBA00022723"/>
    </source>
</evidence>
<dbReference type="Gene3D" id="3.40.50.920">
    <property type="match status" value="1"/>
</dbReference>
<keyword evidence="3" id="KW-0460">Magnesium</keyword>
<gene>
    <name evidence="5" type="ORF">LCGC14_2496000</name>
</gene>
<evidence type="ECO:0000313" key="5">
    <source>
        <dbReference type="EMBL" id="KKL16399.1"/>
    </source>
</evidence>
<dbReference type="InterPro" id="IPR033248">
    <property type="entry name" value="Transketolase_C"/>
</dbReference>
<comment type="caution">
    <text evidence="5">The sequence shown here is derived from an EMBL/GenBank/DDBJ whole genome shotgun (WGS) entry which is preliminary data.</text>
</comment>
<reference evidence="5" key="1">
    <citation type="journal article" date="2015" name="Nature">
        <title>Complex archaea that bridge the gap between prokaryotes and eukaryotes.</title>
        <authorList>
            <person name="Spang A."/>
            <person name="Saw J.H."/>
            <person name="Jorgensen S.L."/>
            <person name="Zaremba-Niedzwiedzka K."/>
            <person name="Martijn J."/>
            <person name="Lind A.E."/>
            <person name="van Eijk R."/>
            <person name="Schleper C."/>
            <person name="Guy L."/>
            <person name="Ettema T.J."/>
        </authorList>
    </citation>
    <scope>NUCLEOTIDE SEQUENCE</scope>
</reference>
<evidence type="ECO:0000256" key="1">
    <source>
        <dbReference type="ARBA" id="ARBA00022679"/>
    </source>
</evidence>
<dbReference type="GO" id="GO:0046872">
    <property type="term" value="F:metal ion binding"/>
    <property type="evidence" value="ECO:0007669"/>
    <property type="project" value="UniProtKB-KW"/>
</dbReference>
<proteinExistence type="predicted"/>
<feature type="domain" description="Transketolase C-terminal" evidence="4">
    <location>
        <begin position="19"/>
        <end position="136"/>
    </location>
</feature>
<dbReference type="InterPro" id="IPR051424">
    <property type="entry name" value="Transketolase-like"/>
</dbReference>
<sequence length="147" mass="15905">MSTPVIYGNEEVFVVGGSKVLRASKEDRLTVIAAGVTLYEALAAYEELKGQDVLIRVIDLYCIKPVDKDTIVKAATETGAIITVEDHYRQGGLGEAVLSALADNPAPVYVLAVDKMPRSGRPDELLDYENISKTAIVNKVKEIIKNG</sequence>
<keyword evidence="2" id="KW-0479">Metal-binding</keyword>
<dbReference type="PANTHER" id="PTHR43195:SF1">
    <property type="entry name" value="FI06132P-RELATED"/>
    <property type="match status" value="1"/>
</dbReference>
<evidence type="ECO:0000256" key="3">
    <source>
        <dbReference type="ARBA" id="ARBA00022842"/>
    </source>
</evidence>
<keyword evidence="1" id="KW-0808">Transferase</keyword>
<dbReference type="EMBL" id="LAZR01039677">
    <property type="protein sequence ID" value="KKL16399.1"/>
    <property type="molecule type" value="Genomic_DNA"/>
</dbReference>